<dbReference type="RefSeq" id="XP_032837264.1">
    <property type="nucleotide sequence ID" value="XM_032981373.1"/>
</dbReference>
<evidence type="ECO:0000256" key="10">
    <source>
        <dbReference type="ARBA" id="ARBA00023303"/>
    </source>
</evidence>
<dbReference type="GO" id="GO:0005242">
    <property type="term" value="F:inward rectifier potassium channel activity"/>
    <property type="evidence" value="ECO:0007669"/>
    <property type="project" value="InterPro"/>
</dbReference>
<sequence>MAAVAAEVHAKNFLSAQLRGPRLVPWAADLQPPPAAAADPQQPPHSPCVRGVRSFPSSPPPAAAAAPAAADLPPAPASPPAPPPPAADLPPPAAADLPPPPAADPPPQPPHSPCVRGVRSFPSSPPPSPPAPPPPAPDLPAAAAADLPPPAAPHPPQPPHSPCVRGVRSFPSSFLFSLELQTALGFGARAPSGACAGGLAWTVASVGLVAAQCLWGLAASSVLLGCVFVRTATARSRAGTLLFSRRAVVALRDGRLCLMVRVADLRASMIVRASVKMQVVEGSRTQEGEVDLLHQVDLRVEGGGGGGGGAGGSSSSSSSSSILFLVAPIVVVHPIGPASPLYRLSAAQLAAHPQLEVVVLLQGVVESTGTTTQARASYRPADIAWGHRFVPMSSGGDTRGHHGGDTRRHGGDTRRHHGGDTWRH</sequence>
<feature type="domain" description="Inward rectifier potassium channel C-terminal" evidence="15">
    <location>
        <begin position="241"/>
        <end position="393"/>
    </location>
</feature>
<evidence type="ECO:0000256" key="9">
    <source>
        <dbReference type="ARBA" id="ARBA00023136"/>
    </source>
</evidence>
<evidence type="ECO:0000256" key="4">
    <source>
        <dbReference type="ARBA" id="ARBA00022692"/>
    </source>
</evidence>
<gene>
    <name evidence="17" type="primary">LOC116958640</name>
</gene>
<dbReference type="AlphaFoldDB" id="A0AAJ7UJ57"/>
<evidence type="ECO:0000256" key="8">
    <source>
        <dbReference type="ARBA" id="ARBA00023065"/>
    </source>
</evidence>
<feature type="domain" description="Potassium channel inwardly rectifying transmembrane" evidence="14">
    <location>
        <begin position="155"/>
        <end position="232"/>
    </location>
</feature>
<keyword evidence="2 12" id="KW-0813">Transport</keyword>
<evidence type="ECO:0000313" key="17">
    <source>
        <dbReference type="RefSeq" id="XP_032837264.1"/>
    </source>
</evidence>
<evidence type="ECO:0000256" key="11">
    <source>
        <dbReference type="ARBA" id="ARBA00034430"/>
    </source>
</evidence>
<keyword evidence="10 12" id="KW-0407">Ion channel</keyword>
<dbReference type="SUPFAM" id="SSF81296">
    <property type="entry name" value="E set domains"/>
    <property type="match status" value="1"/>
</dbReference>
<feature type="compositionally biased region" description="Basic and acidic residues" evidence="13">
    <location>
        <begin position="398"/>
        <end position="424"/>
    </location>
</feature>
<dbReference type="Proteomes" id="UP001318040">
    <property type="component" value="Chromosome 80"/>
</dbReference>
<proteinExistence type="inferred from homology"/>
<dbReference type="GO" id="GO:0034765">
    <property type="term" value="P:regulation of monoatomic ion transmembrane transport"/>
    <property type="evidence" value="ECO:0007669"/>
    <property type="project" value="TreeGrafter"/>
</dbReference>
<keyword evidence="4 12" id="KW-0812">Transmembrane</keyword>
<dbReference type="InterPro" id="IPR041647">
    <property type="entry name" value="IRK_C"/>
</dbReference>
<accession>A0AAJ7UJ57</accession>
<evidence type="ECO:0000256" key="1">
    <source>
        <dbReference type="ARBA" id="ARBA00004141"/>
    </source>
</evidence>
<feature type="region of interest" description="Disordered" evidence="13">
    <location>
        <begin position="393"/>
        <end position="424"/>
    </location>
</feature>
<evidence type="ECO:0000256" key="5">
    <source>
        <dbReference type="ARBA" id="ARBA00022882"/>
    </source>
</evidence>
<keyword evidence="9" id="KW-0472">Membrane</keyword>
<keyword evidence="16" id="KW-1185">Reference proteome</keyword>
<comment type="catalytic activity">
    <reaction evidence="11">
        <text>K(+)(in) = K(+)(out)</text>
        <dbReference type="Rhea" id="RHEA:29463"/>
        <dbReference type="ChEBI" id="CHEBI:29103"/>
    </reaction>
</comment>
<evidence type="ECO:0000256" key="6">
    <source>
        <dbReference type="ARBA" id="ARBA00022958"/>
    </source>
</evidence>
<dbReference type="PANTHER" id="PTHR11767:SF102">
    <property type="entry name" value="INWARDLY RECTIFYING POTASSIUM CHANNEL 1, ISOFORM F"/>
    <property type="match status" value="1"/>
</dbReference>
<feature type="compositionally biased region" description="Pro residues" evidence="13">
    <location>
        <begin position="147"/>
        <end position="161"/>
    </location>
</feature>
<feature type="non-terminal residue" evidence="17">
    <location>
        <position position="424"/>
    </location>
</feature>
<dbReference type="PANTHER" id="PTHR11767">
    <property type="entry name" value="INWARD RECTIFIER POTASSIUM CHANNEL"/>
    <property type="match status" value="1"/>
</dbReference>
<protein>
    <submittedName>
        <fullName evidence="17">ATP-sensitive inward rectifier potassium channel 11-like</fullName>
    </submittedName>
</protein>
<evidence type="ECO:0000256" key="12">
    <source>
        <dbReference type="RuleBase" id="RU003822"/>
    </source>
</evidence>
<keyword evidence="8 12" id="KW-0406">Ion transport</keyword>
<name>A0AAJ7UJ57_PETMA</name>
<reference evidence="17" key="1">
    <citation type="submission" date="2025-08" db="UniProtKB">
        <authorList>
            <consortium name="RefSeq"/>
        </authorList>
    </citation>
    <scope>IDENTIFICATION</scope>
    <source>
        <tissue evidence="17">Sperm</tissue>
    </source>
</reference>
<dbReference type="InterPro" id="IPR014756">
    <property type="entry name" value="Ig_E-set"/>
</dbReference>
<keyword evidence="6 12" id="KW-0630">Potassium</keyword>
<evidence type="ECO:0000259" key="14">
    <source>
        <dbReference type="Pfam" id="PF01007"/>
    </source>
</evidence>
<keyword evidence="3 12" id="KW-0633">Potassium transport</keyword>
<organism evidence="16 17">
    <name type="scientific">Petromyzon marinus</name>
    <name type="common">Sea lamprey</name>
    <dbReference type="NCBI Taxonomy" id="7757"/>
    <lineage>
        <taxon>Eukaryota</taxon>
        <taxon>Metazoa</taxon>
        <taxon>Chordata</taxon>
        <taxon>Craniata</taxon>
        <taxon>Vertebrata</taxon>
        <taxon>Cyclostomata</taxon>
        <taxon>Hyperoartia</taxon>
        <taxon>Petromyzontiformes</taxon>
        <taxon>Petromyzontidae</taxon>
        <taxon>Petromyzon</taxon>
    </lineage>
</organism>
<feature type="compositionally biased region" description="Pro residues" evidence="13">
    <location>
        <begin position="123"/>
        <end position="138"/>
    </location>
</feature>
<dbReference type="InterPro" id="IPR013518">
    <property type="entry name" value="K_chnl_inward-rec_Kir_cyto"/>
</dbReference>
<dbReference type="Gene3D" id="1.10.287.70">
    <property type="match status" value="1"/>
</dbReference>
<feature type="compositionally biased region" description="Pro residues" evidence="13">
    <location>
        <begin position="31"/>
        <end position="46"/>
    </location>
</feature>
<feature type="region of interest" description="Disordered" evidence="13">
    <location>
        <begin position="25"/>
        <end position="164"/>
    </location>
</feature>
<comment type="subcellular location">
    <subcellularLocation>
        <location evidence="1 12">Membrane</location>
        <topology evidence="1 12">Multi-pass membrane protein</topology>
    </subcellularLocation>
</comment>
<dbReference type="InterPro" id="IPR040445">
    <property type="entry name" value="Kir_TM"/>
</dbReference>
<dbReference type="GO" id="GO:0034702">
    <property type="term" value="C:monoatomic ion channel complex"/>
    <property type="evidence" value="ECO:0007669"/>
    <property type="project" value="UniProtKB-KW"/>
</dbReference>
<evidence type="ECO:0000256" key="7">
    <source>
        <dbReference type="ARBA" id="ARBA00022989"/>
    </source>
</evidence>
<comment type="similarity">
    <text evidence="12">Belongs to the inward rectifier-type potassium channel (TC 1.A.2.1) family.</text>
</comment>
<keyword evidence="5 12" id="KW-0851">Voltage-gated channel</keyword>
<feature type="compositionally biased region" description="Low complexity" evidence="13">
    <location>
        <begin position="63"/>
        <end position="72"/>
    </location>
</feature>
<dbReference type="GO" id="GO:0005886">
    <property type="term" value="C:plasma membrane"/>
    <property type="evidence" value="ECO:0007669"/>
    <property type="project" value="TreeGrafter"/>
</dbReference>
<evidence type="ECO:0000313" key="16">
    <source>
        <dbReference type="Proteomes" id="UP001318040"/>
    </source>
</evidence>
<evidence type="ECO:0000259" key="15">
    <source>
        <dbReference type="Pfam" id="PF17655"/>
    </source>
</evidence>
<dbReference type="Pfam" id="PF17655">
    <property type="entry name" value="IRK_C"/>
    <property type="match status" value="1"/>
</dbReference>
<evidence type="ECO:0000256" key="13">
    <source>
        <dbReference type="SAM" id="MobiDB-lite"/>
    </source>
</evidence>
<evidence type="ECO:0000256" key="2">
    <source>
        <dbReference type="ARBA" id="ARBA00022448"/>
    </source>
</evidence>
<dbReference type="KEGG" id="pmrn:116958640"/>
<dbReference type="Gene3D" id="2.60.40.1400">
    <property type="entry name" value="G protein-activated inward rectifier potassium channel 1"/>
    <property type="match status" value="1"/>
</dbReference>
<evidence type="ECO:0000256" key="3">
    <source>
        <dbReference type="ARBA" id="ARBA00022538"/>
    </source>
</evidence>
<keyword evidence="7" id="KW-1133">Transmembrane helix</keyword>
<dbReference type="GO" id="GO:1990573">
    <property type="term" value="P:potassium ion import across plasma membrane"/>
    <property type="evidence" value="ECO:0007669"/>
    <property type="project" value="TreeGrafter"/>
</dbReference>
<dbReference type="Pfam" id="PF01007">
    <property type="entry name" value="IRK"/>
    <property type="match status" value="1"/>
</dbReference>
<dbReference type="InterPro" id="IPR016449">
    <property type="entry name" value="K_chnl_inward-rec_Kir"/>
</dbReference>
<feature type="compositionally biased region" description="Pro residues" evidence="13">
    <location>
        <begin position="73"/>
        <end position="112"/>
    </location>
</feature>